<dbReference type="SUPFAM" id="SSF46785">
    <property type="entry name" value="Winged helix' DNA-binding domain"/>
    <property type="match status" value="1"/>
</dbReference>
<dbReference type="Proteomes" id="UP001197770">
    <property type="component" value="Unassembled WGS sequence"/>
</dbReference>
<protein>
    <submittedName>
        <fullName evidence="2">Winged helix-turn-helix domain-containing protein</fullName>
    </submittedName>
</protein>
<gene>
    <name evidence="2" type="ORF">LLW17_03945</name>
</gene>
<proteinExistence type="predicted"/>
<dbReference type="InterPro" id="IPR036388">
    <property type="entry name" value="WH-like_DNA-bd_sf"/>
</dbReference>
<keyword evidence="1" id="KW-0175">Coiled coil</keyword>
<comment type="caution">
    <text evidence="2">The sequence shown here is derived from an EMBL/GenBank/DDBJ whole genome shotgun (WGS) entry which is preliminary data.</text>
</comment>
<evidence type="ECO:0000256" key="1">
    <source>
        <dbReference type="SAM" id="Coils"/>
    </source>
</evidence>
<evidence type="ECO:0000313" key="2">
    <source>
        <dbReference type="EMBL" id="MCC4211861.1"/>
    </source>
</evidence>
<dbReference type="CDD" id="cd00090">
    <property type="entry name" value="HTH_ARSR"/>
    <property type="match status" value="1"/>
</dbReference>
<accession>A0ABS8GRT8</accession>
<keyword evidence="3" id="KW-1185">Reference proteome</keyword>
<sequence length="167" mass="19467">MPEEIEKQKEVLIERLGIFIEKKDQIPPLAARIIASLVLSGKRGCTFDDLVTGLKASKSTISTHLNSLQQSERITYFTICGDRKKYFITNPKSLLISLDEMLKSWEQEKQLHLEVMNYKEKYNALNSEEGEVFFELEFHKDFINYIDQAQNSVKKIREKVAEKLKHE</sequence>
<dbReference type="Gene3D" id="1.10.10.10">
    <property type="entry name" value="Winged helix-like DNA-binding domain superfamily/Winged helix DNA-binding domain"/>
    <property type="match status" value="1"/>
</dbReference>
<feature type="coiled-coil region" evidence="1">
    <location>
        <begin position="108"/>
        <end position="166"/>
    </location>
</feature>
<dbReference type="RefSeq" id="WP_228228960.1">
    <property type="nucleotide sequence ID" value="NZ_JAJGMW010000003.1"/>
</dbReference>
<organism evidence="2 3">
    <name type="scientific">Leeuwenhoekiella parthenopeia</name>
    <dbReference type="NCBI Taxonomy" id="2890320"/>
    <lineage>
        <taxon>Bacteria</taxon>
        <taxon>Pseudomonadati</taxon>
        <taxon>Bacteroidota</taxon>
        <taxon>Flavobacteriia</taxon>
        <taxon>Flavobacteriales</taxon>
        <taxon>Flavobacteriaceae</taxon>
        <taxon>Leeuwenhoekiella</taxon>
    </lineage>
</organism>
<dbReference type="EMBL" id="JAJGMW010000003">
    <property type="protein sequence ID" value="MCC4211861.1"/>
    <property type="molecule type" value="Genomic_DNA"/>
</dbReference>
<reference evidence="2 3" key="1">
    <citation type="submission" date="2021-11" db="EMBL/GenBank/DDBJ databases">
        <title>Seasonal and diel survey of microbial diversity of the Tyrrhenian coast.</title>
        <authorList>
            <person name="Gattoni G."/>
            <person name="Corral P."/>
        </authorList>
    </citation>
    <scope>NUCLEOTIDE SEQUENCE [LARGE SCALE GENOMIC DNA]</scope>
    <source>
        <strain evidence="2 3">Mr9</strain>
    </source>
</reference>
<evidence type="ECO:0000313" key="3">
    <source>
        <dbReference type="Proteomes" id="UP001197770"/>
    </source>
</evidence>
<name>A0ABS8GRT8_9FLAO</name>
<dbReference type="InterPro" id="IPR011991">
    <property type="entry name" value="ArsR-like_HTH"/>
</dbReference>
<dbReference type="InterPro" id="IPR036390">
    <property type="entry name" value="WH_DNA-bd_sf"/>
</dbReference>